<dbReference type="PANTHER" id="PTHR17901:SF14">
    <property type="entry name" value="MAGNESIUM-DEPENDENT PHOSPHATASE 1"/>
    <property type="match status" value="1"/>
</dbReference>
<dbReference type="InterPro" id="IPR010036">
    <property type="entry name" value="MDP_1_eu_arc"/>
</dbReference>
<dbReference type="PANTHER" id="PTHR17901">
    <property type="entry name" value="MAGNESIUM-DEPENDENT PHOSPHATASE 1 MDP1"/>
    <property type="match status" value="1"/>
</dbReference>
<dbReference type="Proteomes" id="UP001189122">
    <property type="component" value="Unassembled WGS sequence"/>
</dbReference>
<evidence type="ECO:0000313" key="2">
    <source>
        <dbReference type="EMBL" id="CAA2628250.1"/>
    </source>
</evidence>
<gene>
    <name evidence="2" type="ORF">SI7747_10013897</name>
</gene>
<reference evidence="2 3" key="1">
    <citation type="submission" date="2019-12" db="EMBL/GenBank/DDBJ databases">
        <authorList>
            <person name="Scholz U."/>
            <person name="Mascher M."/>
            <person name="Fiebig A."/>
        </authorList>
    </citation>
    <scope>NUCLEOTIDE SEQUENCE</scope>
</reference>
<keyword evidence="1" id="KW-0812">Transmembrane</keyword>
<organism evidence="2">
    <name type="scientific">Spirodela intermedia</name>
    <name type="common">Intermediate duckweed</name>
    <dbReference type="NCBI Taxonomy" id="51605"/>
    <lineage>
        <taxon>Eukaryota</taxon>
        <taxon>Viridiplantae</taxon>
        <taxon>Streptophyta</taxon>
        <taxon>Embryophyta</taxon>
        <taxon>Tracheophyta</taxon>
        <taxon>Spermatophyta</taxon>
        <taxon>Magnoliopsida</taxon>
        <taxon>Liliopsida</taxon>
        <taxon>Araceae</taxon>
        <taxon>Lemnoideae</taxon>
        <taxon>Spirodela</taxon>
    </lineage>
</organism>
<dbReference type="InterPro" id="IPR023214">
    <property type="entry name" value="HAD_sf"/>
</dbReference>
<sequence>MCRSRRGKCHGLLLAPVRKEKRRRISPAFSRRLVGNGGEERRKREEKVKRRRYGEERVKEEALQILGVFQALPRLVVFDLDYTLWPFYCLLFAFLETRNNFLFQGNLVKSLHRSLRPQRLSNYSPPIFLWLELHFCLNFMMVGSIFFVLFDKVCIIHAHR</sequence>
<keyword evidence="1" id="KW-1133">Transmembrane helix</keyword>
<evidence type="ECO:0000313" key="3">
    <source>
        <dbReference type="Proteomes" id="UP001189122"/>
    </source>
</evidence>
<dbReference type="GO" id="GO:0003993">
    <property type="term" value="F:acid phosphatase activity"/>
    <property type="evidence" value="ECO:0007669"/>
    <property type="project" value="TreeGrafter"/>
</dbReference>
<dbReference type="EMBL" id="CACRZD030000010">
    <property type="protein sequence ID" value="CAA6667504.1"/>
    <property type="molecule type" value="Genomic_DNA"/>
</dbReference>
<evidence type="ECO:0000256" key="1">
    <source>
        <dbReference type="SAM" id="Phobius"/>
    </source>
</evidence>
<keyword evidence="1" id="KW-0472">Membrane</keyword>
<name>A0A7I8JBM9_SPIIN</name>
<feature type="transmembrane region" description="Helical" evidence="1">
    <location>
        <begin position="75"/>
        <end position="95"/>
    </location>
</feature>
<protein>
    <submittedName>
        <fullName evidence="2">Uncharacterized protein</fullName>
    </submittedName>
</protein>
<dbReference type="Gene3D" id="3.40.50.1000">
    <property type="entry name" value="HAD superfamily/HAD-like"/>
    <property type="match status" value="1"/>
</dbReference>
<feature type="transmembrane region" description="Helical" evidence="1">
    <location>
        <begin position="127"/>
        <end position="150"/>
    </location>
</feature>
<accession>A0A7I8JBM9</accession>
<dbReference type="EMBL" id="LR743597">
    <property type="protein sequence ID" value="CAA2628250.1"/>
    <property type="molecule type" value="Genomic_DNA"/>
</dbReference>
<dbReference type="AlphaFoldDB" id="A0A7I8JBM9"/>
<keyword evidence="3" id="KW-1185">Reference proteome</keyword>
<proteinExistence type="predicted"/>